<dbReference type="GO" id="GO:0002098">
    <property type="term" value="P:tRNA wobble uridine modification"/>
    <property type="evidence" value="ECO:0007669"/>
    <property type="project" value="InterPro"/>
</dbReference>
<evidence type="ECO:0000256" key="5">
    <source>
        <dbReference type="ARBA" id="ARBA00020265"/>
    </source>
</evidence>
<dbReference type="InterPro" id="IPR008728">
    <property type="entry name" value="Elongator_complex_protein_4"/>
</dbReference>
<dbReference type="PANTHER" id="PTHR12896">
    <property type="entry name" value="PAX6 NEIGHBOR PROTEIN PAXNEB"/>
    <property type="match status" value="1"/>
</dbReference>
<keyword evidence="11" id="KW-1185">Reference proteome</keyword>
<dbReference type="EMBL" id="KZ819669">
    <property type="protein sequence ID" value="PWN27089.1"/>
    <property type="molecule type" value="Genomic_DNA"/>
</dbReference>
<evidence type="ECO:0000256" key="4">
    <source>
        <dbReference type="ARBA" id="ARBA00007573"/>
    </source>
</evidence>
<feature type="compositionally biased region" description="Low complexity" evidence="9">
    <location>
        <begin position="165"/>
        <end position="174"/>
    </location>
</feature>
<evidence type="ECO:0000256" key="8">
    <source>
        <dbReference type="ARBA" id="ARBA00023242"/>
    </source>
</evidence>
<dbReference type="Proteomes" id="UP000245884">
    <property type="component" value="Unassembled WGS sequence"/>
</dbReference>
<feature type="region of interest" description="Disordered" evidence="9">
    <location>
        <begin position="1"/>
        <end position="61"/>
    </location>
</feature>
<feature type="region of interest" description="Disordered" evidence="9">
    <location>
        <begin position="448"/>
        <end position="469"/>
    </location>
</feature>
<comment type="pathway">
    <text evidence="3">tRNA modification; 5-methoxycarbonylmethyl-2-thiouridine-tRNA biosynthesis.</text>
</comment>
<dbReference type="Gene3D" id="3.40.50.300">
    <property type="entry name" value="P-loop containing nucleotide triphosphate hydrolases"/>
    <property type="match status" value="1"/>
</dbReference>
<comment type="similarity">
    <text evidence="4">Belongs to the ELP4 family.</text>
</comment>
<reference evidence="10 11" key="1">
    <citation type="journal article" date="2018" name="Mol. Biol. Evol.">
        <title>Broad Genomic Sampling Reveals a Smut Pathogenic Ancestry of the Fungal Clade Ustilaginomycotina.</title>
        <authorList>
            <person name="Kijpornyongpan T."/>
            <person name="Mondo S.J."/>
            <person name="Barry K."/>
            <person name="Sandor L."/>
            <person name="Lee J."/>
            <person name="Lipzen A."/>
            <person name="Pangilinan J."/>
            <person name="LaButti K."/>
            <person name="Hainaut M."/>
            <person name="Henrissat B."/>
            <person name="Grigoriev I.V."/>
            <person name="Spatafora J.W."/>
            <person name="Aime M.C."/>
        </authorList>
    </citation>
    <scope>NUCLEOTIDE SEQUENCE [LARGE SCALE GENOMIC DNA]</scope>
    <source>
        <strain evidence="10 11">MCA 5214</strain>
    </source>
</reference>
<evidence type="ECO:0000256" key="9">
    <source>
        <dbReference type="SAM" id="MobiDB-lite"/>
    </source>
</evidence>
<evidence type="ECO:0000256" key="3">
    <source>
        <dbReference type="ARBA" id="ARBA00005043"/>
    </source>
</evidence>
<dbReference type="PANTHER" id="PTHR12896:SF1">
    <property type="entry name" value="ELONGATOR COMPLEX PROTEIN 4"/>
    <property type="match status" value="1"/>
</dbReference>
<feature type="region of interest" description="Disordered" evidence="9">
    <location>
        <begin position="399"/>
        <end position="426"/>
    </location>
</feature>
<dbReference type="GO" id="GO:0033588">
    <property type="term" value="C:elongator holoenzyme complex"/>
    <property type="evidence" value="ECO:0007669"/>
    <property type="project" value="InterPro"/>
</dbReference>
<evidence type="ECO:0000313" key="11">
    <source>
        <dbReference type="Proteomes" id="UP000245884"/>
    </source>
</evidence>
<dbReference type="GeneID" id="37031057"/>
<proteinExistence type="inferred from homology"/>
<feature type="compositionally biased region" description="Low complexity" evidence="9">
    <location>
        <begin position="13"/>
        <end position="33"/>
    </location>
</feature>
<sequence>MPSAFKRGPRTIPQANTPSTASAPSTDAPSSSTGQSAPVAGSSTPTLSTRPTTHPTLRPSPFPQQLPLPLFSLGLHAINDVFTGVGLPSASLALFLPHQDPSSGRDDEDERMRVGAAQAYADLLSKYAAAQGLAAGQRVLIIGEGVESWTQGLMGWAEMDEDIGASKGESSSSSQPPPAEPSKATPVATPAAPDEEKLKVAFRYERLKRINDGATDRESSSSSSTSSQPFVHPFDLSTRISPLVLQKAKSEGRLVVHDVAEDVDEEEHSNTYEEVWGLVRSTVERWRQSSSTGEEDMNSSLPARILLPSLGSPSWSVPPERSHAGEAYRLLLRIKGLLRQTAWPSASSSASAMQPPIPIIAISSPSTWLLLPSPIGSAAADVAHRLSSLADGALTLSSFSSDPRTRSLSDSTSIPSTSSPSPTLFTGALRVLRTPALGSLRGPSIRASALRGMGGGEESGGGAGSSENALGFRVRRKGVKVEVMGRDLVAGGEPSGGGGDRKTERKTQSGEGGKVKQAGAEGAGKNKTTAVPKAASPSVSVGIEASSPPKQPTAAAAGTASTPPQPATAPARAPLKGLAALRARGLEAQQGQETKPSPKAQHGGPHGSHDW</sequence>
<evidence type="ECO:0000256" key="2">
    <source>
        <dbReference type="ARBA" id="ARBA00004496"/>
    </source>
</evidence>
<feature type="region of interest" description="Disordered" evidence="9">
    <location>
        <begin position="164"/>
        <end position="195"/>
    </location>
</feature>
<name>A0A316UP78_9BASI</name>
<comment type="subcellular location">
    <subcellularLocation>
        <location evidence="2">Cytoplasm</location>
    </subcellularLocation>
    <subcellularLocation>
        <location evidence="1">Nucleus</location>
    </subcellularLocation>
</comment>
<feature type="compositionally biased region" description="Low complexity" evidence="9">
    <location>
        <begin position="408"/>
        <end position="423"/>
    </location>
</feature>
<protein>
    <recommendedName>
        <fullName evidence="5">Elongator complex protein 4</fullName>
    </recommendedName>
</protein>
<dbReference type="OrthoDB" id="289162at2759"/>
<evidence type="ECO:0000256" key="1">
    <source>
        <dbReference type="ARBA" id="ARBA00004123"/>
    </source>
</evidence>
<evidence type="ECO:0000256" key="6">
    <source>
        <dbReference type="ARBA" id="ARBA00022490"/>
    </source>
</evidence>
<gene>
    <name evidence="10" type="ORF">BDZ90DRAFT_280017</name>
</gene>
<organism evidence="10 11">
    <name type="scientific">Jaminaea rosea</name>
    <dbReference type="NCBI Taxonomy" id="1569628"/>
    <lineage>
        <taxon>Eukaryota</taxon>
        <taxon>Fungi</taxon>
        <taxon>Dikarya</taxon>
        <taxon>Basidiomycota</taxon>
        <taxon>Ustilaginomycotina</taxon>
        <taxon>Exobasidiomycetes</taxon>
        <taxon>Microstromatales</taxon>
        <taxon>Microstromatales incertae sedis</taxon>
        <taxon>Jaminaea</taxon>
    </lineage>
</organism>
<evidence type="ECO:0000313" key="10">
    <source>
        <dbReference type="EMBL" id="PWN27089.1"/>
    </source>
</evidence>
<feature type="region of interest" description="Disordered" evidence="9">
    <location>
        <begin position="211"/>
        <end position="232"/>
    </location>
</feature>
<keyword evidence="8" id="KW-0539">Nucleus</keyword>
<dbReference type="STRING" id="1569628.A0A316UP78"/>
<dbReference type="GO" id="GO:0008023">
    <property type="term" value="C:transcription elongation factor complex"/>
    <property type="evidence" value="ECO:0007669"/>
    <property type="project" value="TreeGrafter"/>
</dbReference>
<dbReference type="AlphaFoldDB" id="A0A316UP78"/>
<feature type="compositionally biased region" description="Gly residues" evidence="9">
    <location>
        <begin position="452"/>
        <end position="464"/>
    </location>
</feature>
<dbReference type="InterPro" id="IPR027417">
    <property type="entry name" value="P-loop_NTPase"/>
</dbReference>
<feature type="region of interest" description="Disordered" evidence="9">
    <location>
        <begin position="485"/>
        <end position="611"/>
    </location>
</feature>
<dbReference type="RefSeq" id="XP_025361701.1">
    <property type="nucleotide sequence ID" value="XM_025509234.1"/>
</dbReference>
<keyword evidence="7" id="KW-0819">tRNA processing</keyword>
<accession>A0A316UP78</accession>
<feature type="compositionally biased region" description="Low complexity" evidence="9">
    <location>
        <begin position="552"/>
        <end position="588"/>
    </location>
</feature>
<feature type="compositionally biased region" description="Basic and acidic residues" evidence="9">
    <location>
        <begin position="499"/>
        <end position="508"/>
    </location>
</feature>
<dbReference type="Pfam" id="PF05625">
    <property type="entry name" value="PAXNEB"/>
    <property type="match status" value="1"/>
</dbReference>
<evidence type="ECO:0000256" key="7">
    <source>
        <dbReference type="ARBA" id="ARBA00022694"/>
    </source>
</evidence>
<dbReference type="UniPathway" id="UPA00988"/>
<feature type="compositionally biased region" description="Low complexity" evidence="9">
    <location>
        <begin position="42"/>
        <end position="57"/>
    </location>
</feature>
<keyword evidence="6" id="KW-0963">Cytoplasm</keyword>
<dbReference type="GO" id="GO:0005737">
    <property type="term" value="C:cytoplasm"/>
    <property type="evidence" value="ECO:0007669"/>
    <property type="project" value="UniProtKB-SubCell"/>
</dbReference>